<evidence type="ECO:0000313" key="2">
    <source>
        <dbReference type="EMBL" id="MFD2143276.1"/>
    </source>
</evidence>
<dbReference type="EMBL" id="JBHUHD010000001">
    <property type="protein sequence ID" value="MFD2143276.1"/>
    <property type="molecule type" value="Genomic_DNA"/>
</dbReference>
<proteinExistence type="predicted"/>
<protein>
    <submittedName>
        <fullName evidence="2">Alpha/beta fold hydrolase</fullName>
    </submittedName>
</protein>
<dbReference type="Proteomes" id="UP001597299">
    <property type="component" value="Unassembled WGS sequence"/>
</dbReference>
<feature type="domain" description="AB hydrolase-1" evidence="1">
    <location>
        <begin position="4"/>
        <end position="235"/>
    </location>
</feature>
<dbReference type="InterPro" id="IPR045889">
    <property type="entry name" value="MES/HNL"/>
</dbReference>
<name>A0ABW4Z3U0_9HYPH</name>
<dbReference type="GO" id="GO:0016787">
    <property type="term" value="F:hydrolase activity"/>
    <property type="evidence" value="ECO:0007669"/>
    <property type="project" value="UniProtKB-KW"/>
</dbReference>
<dbReference type="Pfam" id="PF12697">
    <property type="entry name" value="Abhydrolase_6"/>
    <property type="match status" value="1"/>
</dbReference>
<dbReference type="RefSeq" id="WP_213355663.1">
    <property type="nucleotide sequence ID" value="NZ_JAHBGB010000044.1"/>
</dbReference>
<gene>
    <name evidence="2" type="ORF">ACFSNC_22950</name>
</gene>
<keyword evidence="2" id="KW-0378">Hydrolase</keyword>
<accession>A0ABW4Z3U0</accession>
<sequence>MANFVLVHGSFHGAWCWQRLVPLLEARGHAVLAPDLPASGEDDAPPETADLDSYVTRVTWAIDQMPDDVVLVGHSMGGIVSAQASERRAHRLAGCVYVNGLLLTHGASLVSFLDAHAGLGVEDLVLKNMQVAADGQTATFPAASAPEVFYNTCAPADAAWAAGRLTPQRMKVYTDRLELSVAGFDRVRRFYVEGTADRAVSLAYQRAMTAETPCEEVFTLDGDHSPFFSAPAALAGLLDDVARRVGG</sequence>
<dbReference type="Gene3D" id="3.40.50.1820">
    <property type="entry name" value="alpha/beta hydrolase"/>
    <property type="match status" value="1"/>
</dbReference>
<organism evidence="2 3">
    <name type="scientific">Ancylobacter oerskovii</name>
    <dbReference type="NCBI Taxonomy" id="459519"/>
    <lineage>
        <taxon>Bacteria</taxon>
        <taxon>Pseudomonadati</taxon>
        <taxon>Pseudomonadota</taxon>
        <taxon>Alphaproteobacteria</taxon>
        <taxon>Hyphomicrobiales</taxon>
        <taxon>Xanthobacteraceae</taxon>
        <taxon>Ancylobacter</taxon>
    </lineage>
</organism>
<dbReference type="PANTHER" id="PTHR10992:SF872">
    <property type="entry name" value="METHYLESTERASE 11, CHLOROPLASTIC-RELATED"/>
    <property type="match status" value="1"/>
</dbReference>
<evidence type="ECO:0000313" key="3">
    <source>
        <dbReference type="Proteomes" id="UP001597299"/>
    </source>
</evidence>
<reference evidence="3" key="1">
    <citation type="journal article" date="2019" name="Int. J. Syst. Evol. Microbiol.">
        <title>The Global Catalogue of Microorganisms (GCM) 10K type strain sequencing project: providing services to taxonomists for standard genome sequencing and annotation.</title>
        <authorList>
            <consortium name="The Broad Institute Genomics Platform"/>
            <consortium name="The Broad Institute Genome Sequencing Center for Infectious Disease"/>
            <person name="Wu L."/>
            <person name="Ma J."/>
        </authorList>
    </citation>
    <scope>NUCLEOTIDE SEQUENCE [LARGE SCALE GENOMIC DNA]</scope>
    <source>
        <strain evidence="3">CCM 7435</strain>
    </source>
</reference>
<dbReference type="PRINTS" id="PR00111">
    <property type="entry name" value="ABHYDROLASE"/>
</dbReference>
<dbReference type="PANTHER" id="PTHR10992">
    <property type="entry name" value="METHYLESTERASE FAMILY MEMBER"/>
    <property type="match status" value="1"/>
</dbReference>
<comment type="caution">
    <text evidence="2">The sequence shown here is derived from an EMBL/GenBank/DDBJ whole genome shotgun (WGS) entry which is preliminary data.</text>
</comment>
<keyword evidence="3" id="KW-1185">Reference proteome</keyword>
<dbReference type="InterPro" id="IPR000073">
    <property type="entry name" value="AB_hydrolase_1"/>
</dbReference>
<evidence type="ECO:0000259" key="1">
    <source>
        <dbReference type="Pfam" id="PF12697"/>
    </source>
</evidence>
<dbReference type="SUPFAM" id="SSF53474">
    <property type="entry name" value="alpha/beta-Hydrolases"/>
    <property type="match status" value="1"/>
</dbReference>
<dbReference type="InterPro" id="IPR029058">
    <property type="entry name" value="AB_hydrolase_fold"/>
</dbReference>